<dbReference type="RefSeq" id="WP_010760276.1">
    <property type="nucleotide sequence ID" value="NZ_KB946314.1"/>
</dbReference>
<organism evidence="1 3">
    <name type="scientific">Enterococcus haemoperoxidus ATCC BAA-382</name>
    <dbReference type="NCBI Taxonomy" id="1158608"/>
    <lineage>
        <taxon>Bacteria</taxon>
        <taxon>Bacillati</taxon>
        <taxon>Bacillota</taxon>
        <taxon>Bacilli</taxon>
        <taxon>Lactobacillales</taxon>
        <taxon>Enterococcaceae</taxon>
        <taxon>Enterococcus</taxon>
    </lineage>
</organism>
<dbReference type="STRING" id="155618.RV06_GL001097"/>
<protein>
    <recommendedName>
        <fullName evidence="5">Bacteriocin immunity protein</fullName>
    </recommendedName>
</protein>
<sequence>MSKLKWYSDGNERGKKATTIITELLHDLKTESGNEALQNVLESYLEELGEKVTSVPMVLSRMNIDISKAIRNEGDPLSDHQSKKLKELASLSMIRYGY</sequence>
<name>R2QW78_9ENTE</name>
<dbReference type="InterPro" id="IPR015046">
    <property type="entry name" value="LciA_Immunity-like"/>
</dbReference>
<evidence type="ECO:0008006" key="5">
    <source>
        <dbReference type="Google" id="ProtNLM"/>
    </source>
</evidence>
<reference evidence="1 3" key="1">
    <citation type="submission" date="2013-02" db="EMBL/GenBank/DDBJ databases">
        <title>The Genome Sequence of Enterococcus haemoperoxidus BAA-382.</title>
        <authorList>
            <consortium name="The Broad Institute Genome Sequencing Platform"/>
            <consortium name="The Broad Institute Genome Sequencing Center for Infectious Disease"/>
            <person name="Earl A.M."/>
            <person name="Gilmore M.S."/>
            <person name="Lebreton F."/>
            <person name="Walker B."/>
            <person name="Young S.K."/>
            <person name="Zeng Q."/>
            <person name="Gargeya S."/>
            <person name="Fitzgerald M."/>
            <person name="Haas B."/>
            <person name="Abouelleil A."/>
            <person name="Alvarado L."/>
            <person name="Arachchi H.M."/>
            <person name="Berlin A.M."/>
            <person name="Chapman S.B."/>
            <person name="Dewar J."/>
            <person name="Goldberg J."/>
            <person name="Griggs A."/>
            <person name="Gujja S."/>
            <person name="Hansen M."/>
            <person name="Howarth C."/>
            <person name="Imamovic A."/>
            <person name="Larimer J."/>
            <person name="McCowan C."/>
            <person name="Murphy C."/>
            <person name="Neiman D."/>
            <person name="Pearson M."/>
            <person name="Priest M."/>
            <person name="Roberts A."/>
            <person name="Saif S."/>
            <person name="Shea T."/>
            <person name="Sisk P."/>
            <person name="Sykes S."/>
            <person name="Wortman J."/>
            <person name="Nusbaum C."/>
            <person name="Birren B."/>
        </authorList>
    </citation>
    <scope>NUCLEOTIDE SEQUENCE [LARGE SCALE GENOMIC DNA]</scope>
    <source>
        <strain evidence="1 3">ATCC BAA-382</strain>
    </source>
</reference>
<dbReference type="GO" id="GO:0030153">
    <property type="term" value="P:bacteriocin immunity"/>
    <property type="evidence" value="ECO:0007669"/>
    <property type="project" value="InterPro"/>
</dbReference>
<gene>
    <name evidence="2" type="ORF">I583_01024</name>
    <name evidence="1" type="ORF">UAW_00057</name>
</gene>
<evidence type="ECO:0000313" key="4">
    <source>
        <dbReference type="Proteomes" id="UP000014197"/>
    </source>
</evidence>
<dbReference type="AlphaFoldDB" id="R2QW78"/>
<dbReference type="EMBL" id="ASVY01000002">
    <property type="protein sequence ID" value="EOT62024.1"/>
    <property type="molecule type" value="Genomic_DNA"/>
</dbReference>
<dbReference type="Proteomes" id="UP000014197">
    <property type="component" value="Unassembled WGS sequence"/>
</dbReference>
<comment type="caution">
    <text evidence="1">The sequence shown here is derived from an EMBL/GenBank/DDBJ whole genome shotgun (WGS) entry which is preliminary data.</text>
</comment>
<dbReference type="OrthoDB" id="2135506at2"/>
<evidence type="ECO:0000313" key="3">
    <source>
        <dbReference type="Proteomes" id="UP000013858"/>
    </source>
</evidence>
<dbReference type="eggNOG" id="COG1476">
    <property type="taxonomic scope" value="Bacteria"/>
</dbReference>
<evidence type="ECO:0000313" key="2">
    <source>
        <dbReference type="EMBL" id="EOT62024.1"/>
    </source>
</evidence>
<proteinExistence type="predicted"/>
<dbReference type="InterPro" id="IPR053739">
    <property type="entry name" value="Bact_Immunity_Domain_sf"/>
</dbReference>
<dbReference type="PATRIC" id="fig|1158608.3.peg.40"/>
<dbReference type="Pfam" id="PF08951">
    <property type="entry name" value="EntA_Immun"/>
    <property type="match status" value="1"/>
</dbReference>
<dbReference type="Gene3D" id="1.20.1440.140">
    <property type="match status" value="1"/>
</dbReference>
<accession>R2QW78</accession>
<dbReference type="EMBL" id="AJAR01000001">
    <property type="protein sequence ID" value="EOI00790.1"/>
    <property type="molecule type" value="Genomic_DNA"/>
</dbReference>
<dbReference type="Proteomes" id="UP000013858">
    <property type="component" value="Unassembled WGS sequence"/>
</dbReference>
<evidence type="ECO:0000313" key="1">
    <source>
        <dbReference type="EMBL" id="EOI00790.1"/>
    </source>
</evidence>
<keyword evidence="4" id="KW-1185">Reference proteome</keyword>
<reference evidence="2 4" key="2">
    <citation type="submission" date="2013-03" db="EMBL/GenBank/DDBJ databases">
        <title>The Genome Sequence of Enterococcus haemoperoxidus BAA-382 (PacBio/Illumina hybrid assembly).</title>
        <authorList>
            <consortium name="The Broad Institute Genomics Platform"/>
            <consortium name="The Broad Institute Genome Sequencing Center for Infectious Disease"/>
            <person name="Earl A."/>
            <person name="Russ C."/>
            <person name="Gilmore M."/>
            <person name="Surin D."/>
            <person name="Walker B."/>
            <person name="Young S."/>
            <person name="Zeng Q."/>
            <person name="Gargeya S."/>
            <person name="Fitzgerald M."/>
            <person name="Haas B."/>
            <person name="Abouelleil A."/>
            <person name="Allen A.W."/>
            <person name="Alvarado L."/>
            <person name="Arachchi H.M."/>
            <person name="Berlin A.M."/>
            <person name="Chapman S.B."/>
            <person name="Gainer-Dewar J."/>
            <person name="Goldberg J."/>
            <person name="Griggs A."/>
            <person name="Gujja S."/>
            <person name="Hansen M."/>
            <person name="Howarth C."/>
            <person name="Imamovic A."/>
            <person name="Ireland A."/>
            <person name="Larimer J."/>
            <person name="McCowan C."/>
            <person name="Murphy C."/>
            <person name="Pearson M."/>
            <person name="Poon T.W."/>
            <person name="Priest M."/>
            <person name="Roberts A."/>
            <person name="Saif S."/>
            <person name="Shea T."/>
            <person name="Sisk P."/>
            <person name="Sykes S."/>
            <person name="Wortman J."/>
            <person name="Nusbaum C."/>
            <person name="Birren B."/>
        </authorList>
    </citation>
    <scope>NUCLEOTIDE SEQUENCE [LARGE SCALE GENOMIC DNA]</scope>
    <source>
        <strain evidence="2 4">ATCC BAA-382</strain>
    </source>
</reference>